<organism evidence="3 5">
    <name type="scientific">Modestobacter muralis</name>
    <dbReference type="NCBI Taxonomy" id="1608614"/>
    <lineage>
        <taxon>Bacteria</taxon>
        <taxon>Bacillati</taxon>
        <taxon>Actinomycetota</taxon>
        <taxon>Actinomycetes</taxon>
        <taxon>Geodermatophilales</taxon>
        <taxon>Geodermatophilaceae</taxon>
        <taxon>Modestobacter</taxon>
    </lineage>
</organism>
<name>A0A6P0EWR5_9ACTN</name>
<dbReference type="EMBL" id="JAAGWB010000042">
    <property type="protein sequence ID" value="NEN52248.1"/>
    <property type="molecule type" value="Genomic_DNA"/>
</dbReference>
<proteinExistence type="predicted"/>
<keyword evidence="2" id="KW-0732">Signal</keyword>
<accession>A0A6P0EWR5</accession>
<comment type="caution">
    <text evidence="3">The sequence shown here is derived from an EMBL/GenBank/DDBJ whole genome shotgun (WGS) entry which is preliminary data.</text>
</comment>
<keyword evidence="5" id="KW-1185">Reference proteome</keyword>
<feature type="region of interest" description="Disordered" evidence="1">
    <location>
        <begin position="161"/>
        <end position="191"/>
    </location>
</feature>
<dbReference type="RefSeq" id="WP_163611922.1">
    <property type="nucleotide sequence ID" value="NZ_JAAGWB010000042.1"/>
</dbReference>
<dbReference type="Proteomes" id="UP000468828">
    <property type="component" value="Unassembled WGS sequence"/>
</dbReference>
<protein>
    <recommendedName>
        <fullName evidence="7">DUF937 domain-containing protein</fullName>
    </recommendedName>
</protein>
<evidence type="ECO:0000313" key="3">
    <source>
        <dbReference type="EMBL" id="NEK95360.1"/>
    </source>
</evidence>
<evidence type="ECO:0000256" key="1">
    <source>
        <dbReference type="SAM" id="MobiDB-lite"/>
    </source>
</evidence>
<evidence type="ECO:0000313" key="5">
    <source>
        <dbReference type="Proteomes" id="UP000468828"/>
    </source>
</evidence>
<evidence type="ECO:0000313" key="4">
    <source>
        <dbReference type="EMBL" id="NEN52248.1"/>
    </source>
</evidence>
<evidence type="ECO:0000256" key="2">
    <source>
        <dbReference type="SAM" id="SignalP"/>
    </source>
</evidence>
<feature type="chain" id="PRO_5036390823" description="DUF937 domain-containing protein" evidence="2">
    <location>
        <begin position="28"/>
        <end position="191"/>
    </location>
</feature>
<gene>
    <name evidence="4" type="ORF">G3R41_15130</name>
    <name evidence="3" type="ORF">GCU67_14480</name>
</gene>
<reference evidence="4 6" key="2">
    <citation type="submission" date="2020-02" db="EMBL/GenBank/DDBJ databases">
        <title>The WGS of Modestobacter muralis DSM 100205.</title>
        <authorList>
            <person name="Jiang Z."/>
        </authorList>
    </citation>
    <scope>NUCLEOTIDE SEQUENCE [LARGE SCALE GENOMIC DNA]</scope>
    <source>
        <strain evidence="4 6">DSM 100205</strain>
    </source>
</reference>
<dbReference type="Proteomes" id="UP000471152">
    <property type="component" value="Unassembled WGS sequence"/>
</dbReference>
<evidence type="ECO:0000313" key="6">
    <source>
        <dbReference type="Proteomes" id="UP000471152"/>
    </source>
</evidence>
<dbReference type="AlphaFoldDB" id="A0A6P0EWR5"/>
<feature type="signal peptide" evidence="2">
    <location>
        <begin position="1"/>
        <end position="27"/>
    </location>
</feature>
<reference evidence="3 5" key="1">
    <citation type="submission" date="2020-01" db="EMBL/GenBank/DDBJ databases">
        <title>the WGS Modestobacter muralis CPCC 204518.</title>
        <authorList>
            <person name="Jiang Z."/>
        </authorList>
    </citation>
    <scope>NUCLEOTIDE SEQUENCE [LARGE SCALE GENOMIC DNA]</scope>
    <source>
        <strain evidence="3 5">DSM 100205</strain>
    </source>
</reference>
<sequence>MRRKLIVATTAGVLALGGLAVAVPALADTGTSGQSAVGRITEALSGLVSDGSLTQEQADEVATTLDGAGIGGHGGPGGHGGGRLDLTAAATALGMSEDELRTALDTEGTSLADVAGQQGVAVDTVVDALVAAVQADVAEHVQDGDLTQAQADERLADLEARVTERVQSDSWGPGPGRGGPDRDADGTTEDD</sequence>
<dbReference type="EMBL" id="JAAGWH010000040">
    <property type="protein sequence ID" value="NEK95360.1"/>
    <property type="molecule type" value="Genomic_DNA"/>
</dbReference>
<evidence type="ECO:0008006" key="7">
    <source>
        <dbReference type="Google" id="ProtNLM"/>
    </source>
</evidence>